<gene>
    <name evidence="3" type="ORF">ZIOFF_069564</name>
</gene>
<dbReference type="PANTHER" id="PTHR32444">
    <property type="entry name" value="BULB-TYPE LECTIN DOMAIN-CONTAINING PROTEIN"/>
    <property type="match status" value="1"/>
</dbReference>
<feature type="domain" description="Bulb-type lectin" evidence="2">
    <location>
        <begin position="18"/>
        <end position="92"/>
    </location>
</feature>
<dbReference type="PANTHER" id="PTHR32444:SF108">
    <property type="entry name" value="OS02G0527900 PROTEIN"/>
    <property type="match status" value="1"/>
</dbReference>
<dbReference type="AlphaFoldDB" id="A0A8J5C409"/>
<feature type="region of interest" description="Disordered" evidence="1">
    <location>
        <begin position="1"/>
        <end position="22"/>
    </location>
</feature>
<dbReference type="SUPFAM" id="SSF51110">
    <property type="entry name" value="alpha-D-mannose-specific plant lectins"/>
    <property type="match status" value="1"/>
</dbReference>
<dbReference type="GO" id="GO:0051707">
    <property type="term" value="P:response to other organism"/>
    <property type="evidence" value="ECO:0007669"/>
    <property type="project" value="UniProtKB-ARBA"/>
</dbReference>
<keyword evidence="4" id="KW-1185">Reference proteome</keyword>
<dbReference type="Pfam" id="PF01453">
    <property type="entry name" value="B_lectin"/>
    <property type="match status" value="1"/>
</dbReference>
<evidence type="ECO:0000313" key="4">
    <source>
        <dbReference type="Proteomes" id="UP000734854"/>
    </source>
</evidence>
<accession>A0A8J5C409</accession>
<reference evidence="3 4" key="1">
    <citation type="submission" date="2020-08" db="EMBL/GenBank/DDBJ databases">
        <title>Plant Genome Project.</title>
        <authorList>
            <person name="Zhang R.-G."/>
        </authorList>
    </citation>
    <scope>NUCLEOTIDE SEQUENCE [LARGE SCALE GENOMIC DNA]</scope>
    <source>
        <tissue evidence="3">Rhizome</tissue>
    </source>
</reference>
<evidence type="ECO:0000259" key="2">
    <source>
        <dbReference type="Pfam" id="PF01453"/>
    </source>
</evidence>
<protein>
    <recommendedName>
        <fullName evidence="2">Bulb-type lectin domain-containing protein</fullName>
    </recommendedName>
</protein>
<dbReference type="InterPro" id="IPR001480">
    <property type="entry name" value="Bulb-type_lectin_dom"/>
</dbReference>
<organism evidence="3 4">
    <name type="scientific">Zingiber officinale</name>
    <name type="common">Ginger</name>
    <name type="synonym">Amomum zingiber</name>
    <dbReference type="NCBI Taxonomy" id="94328"/>
    <lineage>
        <taxon>Eukaryota</taxon>
        <taxon>Viridiplantae</taxon>
        <taxon>Streptophyta</taxon>
        <taxon>Embryophyta</taxon>
        <taxon>Tracheophyta</taxon>
        <taxon>Spermatophyta</taxon>
        <taxon>Magnoliopsida</taxon>
        <taxon>Liliopsida</taxon>
        <taxon>Zingiberales</taxon>
        <taxon>Zingiberaceae</taxon>
        <taxon>Zingiber</taxon>
    </lineage>
</organism>
<name>A0A8J5C409_ZINOF</name>
<dbReference type="Gene3D" id="2.90.10.10">
    <property type="entry name" value="Bulb-type lectin domain"/>
    <property type="match status" value="1"/>
</dbReference>
<proteinExistence type="predicted"/>
<evidence type="ECO:0000256" key="1">
    <source>
        <dbReference type="SAM" id="MobiDB-lite"/>
    </source>
</evidence>
<evidence type="ECO:0000313" key="3">
    <source>
        <dbReference type="EMBL" id="KAG6472108.1"/>
    </source>
</evidence>
<dbReference type="Proteomes" id="UP000734854">
    <property type="component" value="Unassembled WGS sequence"/>
</dbReference>
<dbReference type="InterPro" id="IPR036426">
    <property type="entry name" value="Bulb-type_lectin_dom_sf"/>
</dbReference>
<sequence>MSSSSPPSRLDRQPCRPVSSSSTLSLTASGLALSFVNRSPAWSTTRLSAAAAALQLLPSGELRLLDAANASLWSSFDYPTDTLLPNQLLPVSSQLLTSAVDENDPAPVTTASSSHAVL</sequence>
<comment type="caution">
    <text evidence="3">The sequence shown here is derived from an EMBL/GenBank/DDBJ whole genome shotgun (WGS) entry which is preliminary data.</text>
</comment>
<dbReference type="EMBL" id="JACMSC010000020">
    <property type="protein sequence ID" value="KAG6472108.1"/>
    <property type="molecule type" value="Genomic_DNA"/>
</dbReference>